<evidence type="ECO:0000313" key="3">
    <source>
        <dbReference type="Proteomes" id="UP001159427"/>
    </source>
</evidence>
<feature type="region of interest" description="Disordered" evidence="1">
    <location>
        <begin position="567"/>
        <end position="586"/>
    </location>
</feature>
<gene>
    <name evidence="2" type="ORF">PEVE_00012162</name>
</gene>
<evidence type="ECO:0000313" key="2">
    <source>
        <dbReference type="EMBL" id="CAH3179137.1"/>
    </source>
</evidence>
<feature type="region of interest" description="Disordered" evidence="1">
    <location>
        <begin position="851"/>
        <end position="900"/>
    </location>
</feature>
<accession>A0ABN8RP65</accession>
<comment type="caution">
    <text evidence="2">The sequence shown here is derived from an EMBL/GenBank/DDBJ whole genome shotgun (WGS) entry which is preliminary data.</text>
</comment>
<protein>
    <submittedName>
        <fullName evidence="2">Uncharacterized protein</fullName>
    </submittedName>
</protein>
<reference evidence="2 3" key="1">
    <citation type="submission" date="2022-05" db="EMBL/GenBank/DDBJ databases">
        <authorList>
            <consortium name="Genoscope - CEA"/>
            <person name="William W."/>
        </authorList>
    </citation>
    <scope>NUCLEOTIDE SEQUENCE [LARGE SCALE GENOMIC DNA]</scope>
</reference>
<feature type="compositionally biased region" description="Low complexity" evidence="1">
    <location>
        <begin position="864"/>
        <end position="873"/>
    </location>
</feature>
<sequence>MPDTMHRVRLVQRNQTLKLCYIFSSNDNCNLDVVEKLLSCIKDKLGIKMFAFKNHFSLSDSTEMCESIIPDLPMDFAMFVVHANEDRFLINEDSARIYRALLNATGDRAICVITGDRNHAEEQGADAVLSHWARRQVSSQFSEEFLDGRKSFILSWDKQHRAIHEEAILHYFDPCKKNKTFVPVEHRKQDKQQVETQEKTEADVKCSRIEGHSPEKIQTETEAQTGQKGREETVLQQLPQKNNEAPQSMEIASGPSEENRKDENMEELDKTYVKLSHDDPPEYTMDMMDTSPPRENIAILIREESDLKTIMEVFGDAVLQSINFVTSRDPCSMKDLLLSQFTPVRSCFVIVESTKIKEEFLTNSSRTVYQELLKTANRIIEKKIVVILCSEGKSLTPSEEESITATIKGRLGTRGLVFWCKEDNKTKRSHSPPACNLALSTHVERSINPEEFTLVLKTRLLRGKISYDEKDVKVRLEGWTAPQKMADNLLTEWETINSAELSVYRENKTGKEGTVVRDLESRSKGALGQSGLTSVRERVADGANAIGTEKDEDMADEEVPFVLVSPEDSLPKTEPKRTRAKGVDTSPPQESIAILIRNESDMNTIKEVFGDVLPVTLNDPRSMKDLLLRQSTQVKSCFIAVESTKLLTKSSSEVYLELLKTANEFVEKKIVVILCSGGKSLTYSEEESITATIKEILGEKVLVFWCKGNNKTKRSSSIRSQSLPEHQKNPEELVLKTRLLRGNISYDKKDVKNMVGEWTAPQFIAERLLRKWQTTESAELAVYRDLKTGDVRTVVTEDLDSRSKGVLGRVGVTIDGPNVSGWMSIGANFYDAFRQYGSNLMSGRVPGTMATGSIVSEDSRPEESSNISSANSNQDLEQEQETRVTYRSDSKGAMPYLKEI</sequence>
<proteinExistence type="predicted"/>
<evidence type="ECO:0000256" key="1">
    <source>
        <dbReference type="SAM" id="MobiDB-lite"/>
    </source>
</evidence>
<dbReference type="Proteomes" id="UP001159427">
    <property type="component" value="Unassembled WGS sequence"/>
</dbReference>
<keyword evidence="3" id="KW-1185">Reference proteome</keyword>
<feature type="compositionally biased region" description="Polar residues" evidence="1">
    <location>
        <begin position="234"/>
        <end position="246"/>
    </location>
</feature>
<feature type="compositionally biased region" description="Basic and acidic residues" evidence="1">
    <location>
        <begin position="880"/>
        <end position="890"/>
    </location>
</feature>
<dbReference type="EMBL" id="CALNXI010001892">
    <property type="protein sequence ID" value="CAH3179137.1"/>
    <property type="molecule type" value="Genomic_DNA"/>
</dbReference>
<organism evidence="2 3">
    <name type="scientific">Porites evermanni</name>
    <dbReference type="NCBI Taxonomy" id="104178"/>
    <lineage>
        <taxon>Eukaryota</taxon>
        <taxon>Metazoa</taxon>
        <taxon>Cnidaria</taxon>
        <taxon>Anthozoa</taxon>
        <taxon>Hexacorallia</taxon>
        <taxon>Scleractinia</taxon>
        <taxon>Fungiina</taxon>
        <taxon>Poritidae</taxon>
        <taxon>Porites</taxon>
    </lineage>
</organism>
<feature type="compositionally biased region" description="Basic and acidic residues" evidence="1">
    <location>
        <begin position="185"/>
        <end position="219"/>
    </location>
</feature>
<name>A0ABN8RP65_9CNID</name>
<feature type="region of interest" description="Disordered" evidence="1">
    <location>
        <begin position="185"/>
        <end position="264"/>
    </location>
</feature>